<sequence>MSDRPRHGRLPIGRSQREKENEGVTKHENERQTSGIIIVSRGNVGRISNTWAYHVHRIEDRLAGYVYFIAVYSLLPEVSTLPCRLWSILQK</sequence>
<dbReference type="RefSeq" id="XP_024936054.1">
    <property type="nucleotide sequence ID" value="XM_025080286.1"/>
</dbReference>
<organism evidence="2 3">
    <name type="scientific">Cephus cinctus</name>
    <name type="common">Wheat stem sawfly</name>
    <dbReference type="NCBI Taxonomy" id="211228"/>
    <lineage>
        <taxon>Eukaryota</taxon>
        <taxon>Metazoa</taxon>
        <taxon>Ecdysozoa</taxon>
        <taxon>Arthropoda</taxon>
        <taxon>Hexapoda</taxon>
        <taxon>Insecta</taxon>
        <taxon>Pterygota</taxon>
        <taxon>Neoptera</taxon>
        <taxon>Endopterygota</taxon>
        <taxon>Hymenoptera</taxon>
        <taxon>Cephoidea</taxon>
        <taxon>Cephidae</taxon>
        <taxon>Cephus</taxon>
    </lineage>
</organism>
<reference evidence="3" key="1">
    <citation type="submission" date="2025-08" db="UniProtKB">
        <authorList>
            <consortium name="RefSeq"/>
        </authorList>
    </citation>
    <scope>IDENTIFICATION</scope>
</reference>
<dbReference type="AlphaFoldDB" id="A0AAJ7R843"/>
<feature type="compositionally biased region" description="Basic and acidic residues" evidence="1">
    <location>
        <begin position="15"/>
        <end position="31"/>
    </location>
</feature>
<proteinExistence type="predicted"/>
<evidence type="ECO:0000313" key="2">
    <source>
        <dbReference type="Proteomes" id="UP000694920"/>
    </source>
</evidence>
<dbReference type="GeneID" id="107262935"/>
<gene>
    <name evidence="3" type="primary">LOC107262935</name>
</gene>
<evidence type="ECO:0000313" key="3">
    <source>
        <dbReference type="RefSeq" id="XP_024936054.1"/>
    </source>
</evidence>
<dbReference type="Proteomes" id="UP000694920">
    <property type="component" value="Unplaced"/>
</dbReference>
<name>A0AAJ7R843_CEPCN</name>
<feature type="region of interest" description="Disordered" evidence="1">
    <location>
        <begin position="1"/>
        <end position="35"/>
    </location>
</feature>
<accession>A0AAJ7R843</accession>
<evidence type="ECO:0000256" key="1">
    <source>
        <dbReference type="SAM" id="MobiDB-lite"/>
    </source>
</evidence>
<protein>
    <submittedName>
        <fullName evidence="3">Uncharacterized protein LOC107262935 isoform X3</fullName>
    </submittedName>
</protein>
<keyword evidence="2" id="KW-1185">Reference proteome</keyword>